<organism evidence="1 2">
    <name type="scientific">Pocillopora meandrina</name>
    <dbReference type="NCBI Taxonomy" id="46732"/>
    <lineage>
        <taxon>Eukaryota</taxon>
        <taxon>Metazoa</taxon>
        <taxon>Cnidaria</taxon>
        <taxon>Anthozoa</taxon>
        <taxon>Hexacorallia</taxon>
        <taxon>Scleractinia</taxon>
        <taxon>Astrocoeniina</taxon>
        <taxon>Pocilloporidae</taxon>
        <taxon>Pocillopora</taxon>
    </lineage>
</organism>
<dbReference type="AlphaFoldDB" id="A0AAU9W8Y5"/>
<keyword evidence="2" id="KW-1185">Reference proteome</keyword>
<protein>
    <submittedName>
        <fullName evidence="1">Uncharacterized protein</fullName>
    </submittedName>
</protein>
<proteinExistence type="predicted"/>
<gene>
    <name evidence="1" type="ORF">PMEA_00034991</name>
</gene>
<evidence type="ECO:0000313" key="1">
    <source>
        <dbReference type="EMBL" id="CAH3105009.1"/>
    </source>
</evidence>
<accession>A0AAU9W8Y5</accession>
<dbReference type="Proteomes" id="UP001159428">
    <property type="component" value="Unassembled WGS sequence"/>
</dbReference>
<comment type="caution">
    <text evidence="1">The sequence shown here is derived from an EMBL/GenBank/DDBJ whole genome shotgun (WGS) entry which is preliminary data.</text>
</comment>
<name>A0AAU9W8Y5_9CNID</name>
<reference evidence="1 2" key="1">
    <citation type="submission" date="2022-05" db="EMBL/GenBank/DDBJ databases">
        <authorList>
            <consortium name="Genoscope - CEA"/>
            <person name="William W."/>
        </authorList>
    </citation>
    <scope>NUCLEOTIDE SEQUENCE [LARGE SCALE GENOMIC DNA]</scope>
</reference>
<evidence type="ECO:0000313" key="2">
    <source>
        <dbReference type="Proteomes" id="UP001159428"/>
    </source>
</evidence>
<dbReference type="EMBL" id="CALNXJ010000009">
    <property type="protein sequence ID" value="CAH3105009.1"/>
    <property type="molecule type" value="Genomic_DNA"/>
</dbReference>
<sequence length="93" mass="10150">MLGVNHPAVALTEGCMHPDLLANSMSKTAIKAGFAKLQPNQLQKPQPDYCTAFLVLDAIELHSTVRDIVENKGSDASRSLREKADELEVLVFT</sequence>